<gene>
    <name evidence="3" type="ORF">HNQ61_003192</name>
</gene>
<dbReference type="Pfam" id="PF07721">
    <property type="entry name" value="TPR_4"/>
    <property type="match status" value="1"/>
</dbReference>
<dbReference type="GO" id="GO:0042802">
    <property type="term" value="F:identical protein binding"/>
    <property type="evidence" value="ECO:0007669"/>
    <property type="project" value="InterPro"/>
</dbReference>
<dbReference type="PANTHER" id="PTHR43155:SF2">
    <property type="entry name" value="CYCLIC DI-GMP PHOSPHODIESTERASE PA4108"/>
    <property type="match status" value="1"/>
</dbReference>
<dbReference type="InterPro" id="IPR006675">
    <property type="entry name" value="HDIG_dom"/>
</dbReference>
<dbReference type="Pfam" id="PF13487">
    <property type="entry name" value="HD_5"/>
    <property type="match status" value="1"/>
</dbReference>
<dbReference type="InterPro" id="IPR019734">
    <property type="entry name" value="TPR_rpt"/>
</dbReference>
<dbReference type="Gene3D" id="1.10.3210.10">
    <property type="entry name" value="Hypothetical protein af1432"/>
    <property type="match status" value="1"/>
</dbReference>
<dbReference type="PANTHER" id="PTHR43155">
    <property type="entry name" value="CYCLIC DI-GMP PHOSPHODIESTERASE PA4108-RELATED"/>
    <property type="match status" value="1"/>
</dbReference>
<reference evidence="3 4" key="1">
    <citation type="submission" date="2020-08" db="EMBL/GenBank/DDBJ databases">
        <title>Genomic Encyclopedia of Type Strains, Phase IV (KMG-IV): sequencing the most valuable type-strain genomes for metagenomic binning, comparative biology and taxonomic classification.</title>
        <authorList>
            <person name="Goeker M."/>
        </authorList>
    </citation>
    <scope>NUCLEOTIDE SEQUENCE [LARGE SCALE GENOMIC DNA]</scope>
    <source>
        <strain evidence="3 4">DSM 29007</strain>
    </source>
</reference>
<dbReference type="Pfam" id="PF13424">
    <property type="entry name" value="TPR_12"/>
    <property type="match status" value="1"/>
</dbReference>
<dbReference type="RefSeq" id="WP_170034942.1">
    <property type="nucleotide sequence ID" value="NZ_JABDTL010000001.1"/>
</dbReference>
<protein>
    <submittedName>
        <fullName evidence="3">Putative nucleotidyltransferase with HDIG domain</fullName>
    </submittedName>
</protein>
<dbReference type="PROSITE" id="PS51831">
    <property type="entry name" value="HD"/>
    <property type="match status" value="1"/>
</dbReference>
<dbReference type="EMBL" id="JACHIA010000009">
    <property type="protein sequence ID" value="MBB6071564.1"/>
    <property type="molecule type" value="Genomic_DNA"/>
</dbReference>
<dbReference type="SMART" id="SM00028">
    <property type="entry name" value="TPR"/>
    <property type="match status" value="5"/>
</dbReference>
<accession>A0A841H0T8</accession>
<dbReference type="InterPro" id="IPR037522">
    <property type="entry name" value="HD_GYP_dom"/>
</dbReference>
<dbReference type="Pfam" id="PF13374">
    <property type="entry name" value="TPR_10"/>
    <property type="match status" value="1"/>
</dbReference>
<dbReference type="Proteomes" id="UP000582837">
    <property type="component" value="Unassembled WGS sequence"/>
</dbReference>
<dbReference type="InterPro" id="IPR011990">
    <property type="entry name" value="TPR-like_helical_dom_sf"/>
</dbReference>
<feature type="domain" description="HD" evidence="1">
    <location>
        <begin position="355"/>
        <end position="477"/>
    </location>
</feature>
<dbReference type="SUPFAM" id="SSF109604">
    <property type="entry name" value="HD-domain/PDEase-like"/>
    <property type="match status" value="1"/>
</dbReference>
<dbReference type="SUPFAM" id="SSF48452">
    <property type="entry name" value="TPR-like"/>
    <property type="match status" value="2"/>
</dbReference>
<dbReference type="PROSITE" id="PS51832">
    <property type="entry name" value="HD_GYP"/>
    <property type="match status" value="1"/>
</dbReference>
<feature type="domain" description="HD-GYP" evidence="2">
    <location>
        <begin position="333"/>
        <end position="527"/>
    </location>
</feature>
<name>A0A841H0T8_9BACT</name>
<evidence type="ECO:0000313" key="4">
    <source>
        <dbReference type="Proteomes" id="UP000582837"/>
    </source>
</evidence>
<proteinExistence type="predicted"/>
<dbReference type="GO" id="GO:0016740">
    <property type="term" value="F:transferase activity"/>
    <property type="evidence" value="ECO:0007669"/>
    <property type="project" value="UniProtKB-KW"/>
</dbReference>
<dbReference type="InterPro" id="IPR011717">
    <property type="entry name" value="TPR-4"/>
</dbReference>
<dbReference type="CDD" id="cd00077">
    <property type="entry name" value="HDc"/>
    <property type="match status" value="1"/>
</dbReference>
<evidence type="ECO:0000313" key="3">
    <source>
        <dbReference type="EMBL" id="MBB6071564.1"/>
    </source>
</evidence>
<comment type="caution">
    <text evidence="3">The sequence shown here is derived from an EMBL/GenBank/DDBJ whole genome shotgun (WGS) entry which is preliminary data.</text>
</comment>
<evidence type="ECO:0000259" key="2">
    <source>
        <dbReference type="PROSITE" id="PS51832"/>
    </source>
</evidence>
<keyword evidence="3" id="KW-0808">Transferase</keyword>
<keyword evidence="4" id="KW-1185">Reference proteome</keyword>
<dbReference type="Gene3D" id="1.25.40.10">
    <property type="entry name" value="Tetratricopeptide repeat domain"/>
    <property type="match status" value="2"/>
</dbReference>
<dbReference type="AlphaFoldDB" id="A0A841H0T8"/>
<organism evidence="3 4">
    <name type="scientific">Longimicrobium terrae</name>
    <dbReference type="NCBI Taxonomy" id="1639882"/>
    <lineage>
        <taxon>Bacteria</taxon>
        <taxon>Pseudomonadati</taxon>
        <taxon>Gemmatimonadota</taxon>
        <taxon>Longimicrobiia</taxon>
        <taxon>Longimicrobiales</taxon>
        <taxon>Longimicrobiaceae</taxon>
        <taxon>Longimicrobium</taxon>
    </lineage>
</organism>
<dbReference type="InterPro" id="IPR003607">
    <property type="entry name" value="HD/PDEase_dom"/>
</dbReference>
<evidence type="ECO:0000259" key="1">
    <source>
        <dbReference type="PROSITE" id="PS51831"/>
    </source>
</evidence>
<dbReference type="NCBIfam" id="TIGR00277">
    <property type="entry name" value="HDIG"/>
    <property type="match status" value="1"/>
</dbReference>
<sequence>MTPEIADLLERATALERAGQWTEAARTLNLVYEAGVRARSIEHVLESMVRMGHCHRGAGARELSDDMLQFAMALGGAHNRPDIEGRAANGLGMLAQDGGDLVEAARMYRVAHELGDRADDPELMGETEQNLGILAAIRGELDEARRRYRSALGFLERAQSIRGRISCLNNLALLHLTLGELPESSGYLDAALALSLEVGDIVRAGGVQINRAELFVARGELDRAREACDEGFEIFSRLGDEPRQAEALKIYGIIYRESGKLHLATIHLQQAIDITRRTNPLLEAQAQREMSRVLRLQGHNRQALEALNRSHALFTALQASPDLADIDERIEDLEADFLSLVRFWGESIEAKDHYTMGHCARVADYACRLAERAGLGGRELVWFRMGAFLHDVGKTEVPEEILNKPGRLTDEERALMERHTVIGDEMLAPVEFPWDIRPMVRSHHERWDGRGYPDGLAGEEIPHSARILRIADVFDALTTARSYRRPLSPDEALEIMVEDERSFDPELFSLFLDMFHEFAPTARGAALSAL</sequence>
<dbReference type="SMART" id="SM00471">
    <property type="entry name" value="HDc"/>
    <property type="match status" value="1"/>
</dbReference>
<dbReference type="InterPro" id="IPR006674">
    <property type="entry name" value="HD_domain"/>
</dbReference>